<dbReference type="RefSeq" id="WP_053779464.1">
    <property type="nucleotide sequence ID" value="NZ_LITU01000030.1"/>
</dbReference>
<dbReference type="Proteomes" id="UP000037688">
    <property type="component" value="Unassembled WGS sequence"/>
</dbReference>
<keyword evidence="2" id="KW-1185">Reference proteome</keyword>
<name>A0A0N0C5W9_9BACL</name>
<gene>
    <name evidence="1" type="ORF">AMS66_03445</name>
</gene>
<evidence type="ECO:0000313" key="1">
    <source>
        <dbReference type="EMBL" id="KOY17874.1"/>
    </source>
</evidence>
<dbReference type="PATRIC" id="fig|1705561.3.peg.169"/>
<dbReference type="EMBL" id="LITU01000030">
    <property type="protein sequence ID" value="KOY17874.1"/>
    <property type="molecule type" value="Genomic_DNA"/>
</dbReference>
<reference evidence="1 2" key="1">
    <citation type="submission" date="2015-08" db="EMBL/GenBank/DDBJ databases">
        <title>Draft genome sequence of cellulolytic and xylanolytic Paenibacillus sp. A59, isolated from a decaying forest soil from Patagonia, Argentina.</title>
        <authorList>
            <person name="Ghio S."/>
            <person name="Caceres A.M."/>
            <person name="Talia P."/>
            <person name="Grasso D."/>
            <person name="Campos E."/>
        </authorList>
    </citation>
    <scope>NUCLEOTIDE SEQUENCE [LARGE SCALE GENOMIC DNA]</scope>
    <source>
        <strain evidence="1 2">A59</strain>
    </source>
</reference>
<protein>
    <submittedName>
        <fullName evidence="1">Uncharacterized protein</fullName>
    </submittedName>
</protein>
<proteinExistence type="predicted"/>
<evidence type="ECO:0000313" key="2">
    <source>
        <dbReference type="Proteomes" id="UP000037688"/>
    </source>
</evidence>
<organism evidence="1 2">
    <name type="scientific">Paenibacillus xylanivorans</name>
    <dbReference type="NCBI Taxonomy" id="1705561"/>
    <lineage>
        <taxon>Bacteria</taxon>
        <taxon>Bacillati</taxon>
        <taxon>Bacillota</taxon>
        <taxon>Bacilli</taxon>
        <taxon>Bacillales</taxon>
        <taxon>Paenibacillaceae</taxon>
        <taxon>Paenibacillus</taxon>
    </lineage>
</organism>
<sequence length="89" mass="10829">MLVTKAKDQPEVDKFIIEERPEEQEFKKRSTKRNKRGERSRKFETRFTWLRNQVGHTQENSEITEVINKMKNCYKELQEIVKIAIEKFI</sequence>
<dbReference type="AlphaFoldDB" id="A0A0N0C5W9"/>
<accession>A0A0N0C5W9</accession>
<comment type="caution">
    <text evidence="1">The sequence shown here is derived from an EMBL/GenBank/DDBJ whole genome shotgun (WGS) entry which is preliminary data.</text>
</comment>